<dbReference type="AlphaFoldDB" id="A0A6C0F9W2"/>
<evidence type="ECO:0000313" key="1">
    <source>
        <dbReference type="EMBL" id="QHT36670.1"/>
    </source>
</evidence>
<name>A0A6C0F9W2_9ZZZZ</name>
<proteinExistence type="predicted"/>
<reference evidence="1" key="1">
    <citation type="journal article" date="2020" name="Nature">
        <title>Giant virus diversity and host interactions through global metagenomics.</title>
        <authorList>
            <person name="Schulz F."/>
            <person name="Roux S."/>
            <person name="Paez-Espino D."/>
            <person name="Jungbluth S."/>
            <person name="Walsh D.A."/>
            <person name="Denef V.J."/>
            <person name="McMahon K.D."/>
            <person name="Konstantinidis K.T."/>
            <person name="Eloe-Fadrosh E.A."/>
            <person name="Kyrpides N.C."/>
            <person name="Woyke T."/>
        </authorList>
    </citation>
    <scope>NUCLEOTIDE SEQUENCE</scope>
    <source>
        <strain evidence="1">GVMAG-S-ERX555967-130</strain>
    </source>
</reference>
<accession>A0A6C0F9W2</accession>
<protein>
    <submittedName>
        <fullName evidence="1">Uncharacterized protein</fullName>
    </submittedName>
</protein>
<organism evidence="1">
    <name type="scientific">viral metagenome</name>
    <dbReference type="NCBI Taxonomy" id="1070528"/>
    <lineage>
        <taxon>unclassified sequences</taxon>
        <taxon>metagenomes</taxon>
        <taxon>organismal metagenomes</taxon>
    </lineage>
</organism>
<sequence length="190" mass="22390">MSSEDKPNKLSKEQWKQLSLNHWVMTQNVLSIHHMIQHYFGLQGRKKHLDPLMELYETMNDDIRCILDGLVHDDFLDRGGNLKPGLVWNDCPSTYDGICNRRLTIFYNPEDEMVSSYKPYDLGLKRPKRLQKYIPNEDRVKFIKDLTDLENFVKKCLEKMRPLMNSSKKYAFDNCLTKIQSCIMIISSLP</sequence>
<dbReference type="EMBL" id="MN738786">
    <property type="protein sequence ID" value="QHT36670.1"/>
    <property type="molecule type" value="Genomic_DNA"/>
</dbReference>